<keyword evidence="2" id="KW-1185">Reference proteome</keyword>
<dbReference type="EMBL" id="AKKU01000015">
    <property type="protein sequence ID" value="EIW88806.1"/>
    <property type="molecule type" value="Genomic_DNA"/>
</dbReference>
<dbReference type="Proteomes" id="UP000035062">
    <property type="component" value="Unassembled WGS sequence"/>
</dbReference>
<dbReference type="eggNOG" id="ENOG5031DNS">
    <property type="taxonomic scope" value="Bacteria"/>
</dbReference>
<evidence type="ECO:0000313" key="1">
    <source>
        <dbReference type="EMBL" id="EIW88806.1"/>
    </source>
</evidence>
<dbReference type="InterPro" id="IPR024409">
    <property type="entry name" value="DUF3833"/>
</dbReference>
<dbReference type="RefSeq" id="WP_008984554.1">
    <property type="nucleotide sequence ID" value="NZ_AKKU01000015.1"/>
</dbReference>
<keyword evidence="1" id="KW-0449">Lipoprotein</keyword>
<dbReference type="AlphaFoldDB" id="I8U667"/>
<proteinExistence type="predicted"/>
<accession>I8U667</accession>
<dbReference type="PROSITE" id="PS51257">
    <property type="entry name" value="PROKAR_LIPOPROTEIN"/>
    <property type="match status" value="1"/>
</dbReference>
<comment type="caution">
    <text evidence="1">The sequence shown here is derived from an EMBL/GenBank/DDBJ whole genome shotgun (WGS) entry which is preliminary data.</text>
</comment>
<dbReference type="STRING" id="1195246.AGRI_08470"/>
<name>I8U667_9ALTE</name>
<sequence length="195" mass="21695">MRIAFLAAAALLAGCSQSVTDYRQQTPVLQLDQFFAGSGRAYGVLHDWRGRQTLRFTADLCGEWQQGRGDLYEVFYFSDGRVEQRHWQLQQDSQGKVSGTAGDVIGEAAGQLAGNALYWQYVLRIPYDGSTLDVTVKDWLYLIDPQNLINRTTMHKFGIKVAELTLSIQQTDAGADCTDLKRKVAEVAATQGQIL</sequence>
<evidence type="ECO:0000313" key="2">
    <source>
        <dbReference type="Proteomes" id="UP000035062"/>
    </source>
</evidence>
<reference evidence="1 2" key="1">
    <citation type="journal article" date="2012" name="J. Bacteriol.">
        <title>Genome Sequence of Pectin-Degrading Alishewanella agri, Isolated from Landfill Soil.</title>
        <authorList>
            <person name="Kim J."/>
            <person name="Jung J."/>
            <person name="Sung J.S."/>
            <person name="Chun J."/>
            <person name="Park W."/>
        </authorList>
    </citation>
    <scope>NUCLEOTIDE SEQUENCE [LARGE SCALE GENOMIC DNA]</scope>
    <source>
        <strain evidence="1 2">BL06</strain>
    </source>
</reference>
<dbReference type="Pfam" id="PF12915">
    <property type="entry name" value="DUF3833"/>
    <property type="match status" value="1"/>
</dbReference>
<protein>
    <submittedName>
        <fullName evidence="1">Lipoprotein</fullName>
    </submittedName>
</protein>
<organism evidence="1 2">
    <name type="scientific">Alishewanella agri BL06</name>
    <dbReference type="NCBI Taxonomy" id="1195246"/>
    <lineage>
        <taxon>Bacteria</taxon>
        <taxon>Pseudomonadati</taxon>
        <taxon>Pseudomonadota</taxon>
        <taxon>Gammaproteobacteria</taxon>
        <taxon>Alteromonadales</taxon>
        <taxon>Alteromonadaceae</taxon>
        <taxon>Alishewanella</taxon>
    </lineage>
</organism>
<gene>
    <name evidence="1" type="ORF">AGRI_08470</name>
</gene>
<dbReference type="PATRIC" id="fig|1195246.3.peg.1666"/>